<protein>
    <submittedName>
        <fullName evidence="1">Flagellar protein FlbD</fullName>
    </submittedName>
</protein>
<dbReference type="InterPro" id="IPR009384">
    <property type="entry name" value="SwrD-like"/>
</dbReference>
<keyword evidence="2" id="KW-1185">Reference proteome</keyword>
<accession>A0A1T4MC63</accession>
<gene>
    <name evidence="1" type="ORF">SAMN02745118_01420</name>
</gene>
<dbReference type="AlphaFoldDB" id="A0A1T4MC63"/>
<evidence type="ECO:0000313" key="2">
    <source>
        <dbReference type="Proteomes" id="UP000190625"/>
    </source>
</evidence>
<name>A0A1T4MC63_9FIRM</name>
<sequence>MIEVTKLNGKVLVINCELIELIESTPDTIISLTTGRKIVVQEGSELIIGRVIKYKQEINKGFE</sequence>
<dbReference type="EMBL" id="FUWM01000010">
    <property type="protein sequence ID" value="SJZ64314.1"/>
    <property type="molecule type" value="Genomic_DNA"/>
</dbReference>
<keyword evidence="1" id="KW-0966">Cell projection</keyword>
<evidence type="ECO:0000313" key="1">
    <source>
        <dbReference type="EMBL" id="SJZ64314.1"/>
    </source>
</evidence>
<dbReference type="Pfam" id="PF06289">
    <property type="entry name" value="FlbD"/>
    <property type="match status" value="1"/>
</dbReference>
<dbReference type="STRING" id="142842.SAMN02745118_01420"/>
<keyword evidence="1" id="KW-0282">Flagellum</keyword>
<dbReference type="RefSeq" id="WP_078809897.1">
    <property type="nucleotide sequence ID" value="NZ_FUWM01000010.1"/>
</dbReference>
<organism evidence="1 2">
    <name type="scientific">Selenihalanaerobacter shriftii</name>
    <dbReference type="NCBI Taxonomy" id="142842"/>
    <lineage>
        <taxon>Bacteria</taxon>
        <taxon>Bacillati</taxon>
        <taxon>Bacillota</taxon>
        <taxon>Clostridia</taxon>
        <taxon>Halanaerobiales</taxon>
        <taxon>Halobacteroidaceae</taxon>
        <taxon>Selenihalanaerobacter</taxon>
    </lineage>
</organism>
<reference evidence="2" key="1">
    <citation type="submission" date="2017-02" db="EMBL/GenBank/DDBJ databases">
        <authorList>
            <person name="Varghese N."/>
            <person name="Submissions S."/>
        </authorList>
    </citation>
    <scope>NUCLEOTIDE SEQUENCE [LARGE SCALE GENOMIC DNA]</scope>
    <source>
        <strain evidence="2">ATCC BAA-73</strain>
    </source>
</reference>
<dbReference type="Proteomes" id="UP000190625">
    <property type="component" value="Unassembled WGS sequence"/>
</dbReference>
<dbReference type="PANTHER" id="PTHR39185">
    <property type="entry name" value="SWARMING MOTILITY PROTEIN SWRD"/>
    <property type="match status" value="1"/>
</dbReference>
<keyword evidence="1" id="KW-0969">Cilium</keyword>
<dbReference type="OrthoDB" id="9799862at2"/>
<dbReference type="PANTHER" id="PTHR39185:SF1">
    <property type="entry name" value="SWARMING MOTILITY PROTEIN SWRD"/>
    <property type="match status" value="1"/>
</dbReference>
<proteinExistence type="predicted"/>